<keyword evidence="2" id="KW-0813">Transport</keyword>
<dbReference type="InterPro" id="IPR050382">
    <property type="entry name" value="MFS_Na/Anion_cotransporter"/>
</dbReference>
<sequence>MSKQLVTRTVARKVGNTLGLLVPGIFVLGVGYFDCGRAGWAVTLLVIGVSMSGFQYGAGFLTNPGDIAPQYAGIIFGLSNTFATLPGFIVPSVIGYITTDQTQSQWQTVFYIASAIYAFGALFFIVFASGEIQDWAVERTEMEVVVKSNEQGALSEVVKSKQQEPSADVINAKDGRLEASADVIKSKDGRLEASADVIKSKDGRLEASDAVSRL</sequence>
<evidence type="ECO:0000313" key="9">
    <source>
        <dbReference type="Proteomes" id="UP001497497"/>
    </source>
</evidence>
<keyword evidence="9" id="KW-1185">Reference proteome</keyword>
<gene>
    <name evidence="8" type="ORF">GSLYS_00021475001</name>
</gene>
<dbReference type="GO" id="GO:0016020">
    <property type="term" value="C:membrane"/>
    <property type="evidence" value="ECO:0007669"/>
    <property type="project" value="UniProtKB-SubCell"/>
</dbReference>
<organism evidence="8 9">
    <name type="scientific">Lymnaea stagnalis</name>
    <name type="common">Great pond snail</name>
    <name type="synonym">Helix stagnalis</name>
    <dbReference type="NCBI Taxonomy" id="6523"/>
    <lineage>
        <taxon>Eukaryota</taxon>
        <taxon>Metazoa</taxon>
        <taxon>Spiralia</taxon>
        <taxon>Lophotrochozoa</taxon>
        <taxon>Mollusca</taxon>
        <taxon>Gastropoda</taxon>
        <taxon>Heterobranchia</taxon>
        <taxon>Euthyneura</taxon>
        <taxon>Panpulmonata</taxon>
        <taxon>Hygrophila</taxon>
        <taxon>Lymnaeoidea</taxon>
        <taxon>Lymnaeidae</taxon>
        <taxon>Lymnaea</taxon>
    </lineage>
</organism>
<reference evidence="8 9" key="1">
    <citation type="submission" date="2024-04" db="EMBL/GenBank/DDBJ databases">
        <authorList>
            <consortium name="Genoscope - CEA"/>
            <person name="William W."/>
        </authorList>
    </citation>
    <scope>NUCLEOTIDE SEQUENCE [LARGE SCALE GENOMIC DNA]</scope>
</reference>
<evidence type="ECO:0000313" key="8">
    <source>
        <dbReference type="EMBL" id="CAL1548158.1"/>
    </source>
</evidence>
<feature type="transmembrane region" description="Helical" evidence="7">
    <location>
        <begin position="109"/>
        <end position="129"/>
    </location>
</feature>
<evidence type="ECO:0000256" key="1">
    <source>
        <dbReference type="ARBA" id="ARBA00004141"/>
    </source>
</evidence>
<dbReference type="FunFam" id="1.20.1250.20:FF:000003">
    <property type="entry name" value="Solute carrier family 17 member 3"/>
    <property type="match status" value="1"/>
</dbReference>
<evidence type="ECO:0008006" key="10">
    <source>
        <dbReference type="Google" id="ProtNLM"/>
    </source>
</evidence>
<comment type="subcellular location">
    <subcellularLocation>
        <location evidence="1">Membrane</location>
        <topology evidence="1">Multi-pass membrane protein</topology>
    </subcellularLocation>
</comment>
<dbReference type="GO" id="GO:0015293">
    <property type="term" value="F:symporter activity"/>
    <property type="evidence" value="ECO:0007669"/>
    <property type="project" value="UniProtKB-KW"/>
</dbReference>
<feature type="transmembrane region" description="Helical" evidence="7">
    <location>
        <begin position="73"/>
        <end position="97"/>
    </location>
</feature>
<keyword evidence="4" id="KW-0769">Symport</keyword>
<comment type="caution">
    <text evidence="8">The sequence shown here is derived from an EMBL/GenBank/DDBJ whole genome shotgun (WGS) entry which is preliminary data.</text>
</comment>
<keyword evidence="6 7" id="KW-0472">Membrane</keyword>
<name>A0AAV2ILU7_LYMST</name>
<evidence type="ECO:0000256" key="3">
    <source>
        <dbReference type="ARBA" id="ARBA00022692"/>
    </source>
</evidence>
<keyword evidence="5 7" id="KW-1133">Transmembrane helix</keyword>
<evidence type="ECO:0000256" key="2">
    <source>
        <dbReference type="ARBA" id="ARBA00022448"/>
    </source>
</evidence>
<dbReference type="Proteomes" id="UP001497497">
    <property type="component" value="Unassembled WGS sequence"/>
</dbReference>
<dbReference type="Gene3D" id="1.20.1250.20">
    <property type="entry name" value="MFS general substrate transporter like domains"/>
    <property type="match status" value="1"/>
</dbReference>
<dbReference type="AlphaFoldDB" id="A0AAV2ILU7"/>
<feature type="transmembrane region" description="Helical" evidence="7">
    <location>
        <begin position="14"/>
        <end position="33"/>
    </location>
</feature>
<dbReference type="PANTHER" id="PTHR11662:SF399">
    <property type="entry name" value="FI19708P1-RELATED"/>
    <property type="match status" value="1"/>
</dbReference>
<dbReference type="SUPFAM" id="SSF103473">
    <property type="entry name" value="MFS general substrate transporter"/>
    <property type="match status" value="1"/>
</dbReference>
<proteinExistence type="predicted"/>
<feature type="transmembrane region" description="Helical" evidence="7">
    <location>
        <begin position="39"/>
        <end position="61"/>
    </location>
</feature>
<keyword evidence="3 7" id="KW-0812">Transmembrane</keyword>
<protein>
    <recommendedName>
        <fullName evidence="10">Sialin</fullName>
    </recommendedName>
</protein>
<evidence type="ECO:0000256" key="5">
    <source>
        <dbReference type="ARBA" id="ARBA00022989"/>
    </source>
</evidence>
<evidence type="ECO:0000256" key="4">
    <source>
        <dbReference type="ARBA" id="ARBA00022847"/>
    </source>
</evidence>
<accession>A0AAV2ILU7</accession>
<dbReference type="GO" id="GO:0006820">
    <property type="term" value="P:monoatomic anion transport"/>
    <property type="evidence" value="ECO:0007669"/>
    <property type="project" value="TreeGrafter"/>
</dbReference>
<dbReference type="InterPro" id="IPR036259">
    <property type="entry name" value="MFS_trans_sf"/>
</dbReference>
<evidence type="ECO:0000256" key="6">
    <source>
        <dbReference type="ARBA" id="ARBA00023136"/>
    </source>
</evidence>
<evidence type="ECO:0000256" key="7">
    <source>
        <dbReference type="SAM" id="Phobius"/>
    </source>
</evidence>
<dbReference type="PANTHER" id="PTHR11662">
    <property type="entry name" value="SOLUTE CARRIER FAMILY 17"/>
    <property type="match status" value="1"/>
</dbReference>
<dbReference type="EMBL" id="CAXITT010001199">
    <property type="protein sequence ID" value="CAL1548158.1"/>
    <property type="molecule type" value="Genomic_DNA"/>
</dbReference>